<dbReference type="GO" id="GO:0009100">
    <property type="term" value="P:glycoprotein metabolic process"/>
    <property type="evidence" value="ECO:0007669"/>
    <property type="project" value="UniProtKB-ARBA"/>
</dbReference>
<evidence type="ECO:0000313" key="2">
    <source>
        <dbReference type="EMBL" id="MDP8085108.1"/>
    </source>
</evidence>
<reference evidence="2 6" key="3">
    <citation type="journal article" date="2023" name="Front. Microbiol.">
        <title>Phylogeography and host specificity of Pasteurellaceae pathogenic to sea-farmed fish in the north-east Atlantic.</title>
        <authorList>
            <person name="Gulla S."/>
            <person name="Colquhoun D.J."/>
            <person name="Olsen A.B."/>
            <person name="Spilsberg B."/>
            <person name="Lagesen K."/>
            <person name="Aakesson C.P."/>
            <person name="Strom S."/>
            <person name="Manji F."/>
            <person name="Birkbeck T.H."/>
            <person name="Nilsen H.K."/>
        </authorList>
    </citation>
    <scope>NUCLEOTIDE SEQUENCE [LARGE SCALE GENOMIC DNA]</scope>
    <source>
        <strain evidence="2 6">VIO11850</strain>
    </source>
</reference>
<dbReference type="PANTHER" id="PTHR43404">
    <property type="entry name" value="LIPOPOLYSACCHARIDE CHOLINEPHOSPHOTRANSFERASE LICD"/>
    <property type="match status" value="1"/>
</dbReference>
<dbReference type="OrthoDB" id="9786100at2"/>
<name>A0A1H7W9P3_9PAST</name>
<evidence type="ECO:0000313" key="6">
    <source>
        <dbReference type="Proteomes" id="UP001224812"/>
    </source>
</evidence>
<dbReference type="Proteomes" id="UP000198883">
    <property type="component" value="Unassembled WGS sequence"/>
</dbReference>
<evidence type="ECO:0000259" key="1">
    <source>
        <dbReference type="Pfam" id="PF04991"/>
    </source>
</evidence>
<keyword evidence="6" id="KW-1185">Reference proteome</keyword>
<feature type="domain" description="LicD/FKTN/FKRP nucleotidyltransferase" evidence="1">
    <location>
        <begin position="24"/>
        <end position="244"/>
    </location>
</feature>
<reference evidence="4" key="2">
    <citation type="submission" date="2016-10" db="EMBL/GenBank/DDBJ databases">
        <authorList>
            <person name="de Groot N.N."/>
        </authorList>
    </citation>
    <scope>NUCLEOTIDE SEQUENCE [LARGE SCALE GENOMIC DNA]</scope>
    <source>
        <strain evidence="4">DSM 24204</strain>
    </source>
</reference>
<protein>
    <submittedName>
        <fullName evidence="2">LicD family protein</fullName>
    </submittedName>
    <submittedName>
        <fullName evidence="4">Lipopolysaccharide cholinephosphotransferase</fullName>
    </submittedName>
</protein>
<dbReference type="GeneID" id="83545007"/>
<dbReference type="EMBL" id="JASAVS010000006">
    <property type="protein sequence ID" value="MDP8085108.1"/>
    <property type="molecule type" value="Genomic_DNA"/>
</dbReference>
<proteinExistence type="predicted"/>
<reference evidence="3" key="4">
    <citation type="journal article" date="2023" name="Front. Microbiol.">
        <title>Phylogeography and host specificity of Pasteurellaceae pathogenic to sea-farmed fish in the north-east Atlantic.</title>
        <authorList>
            <person name="Gulla S."/>
            <person name="Colquhoun D.J."/>
            <person name="Olsen A.B."/>
            <person name="Spilsberg B."/>
            <person name="Lagesen K."/>
            <person name="Aakesson C.P."/>
            <person name="Strom S."/>
            <person name="Manji F."/>
            <person name="Birkbeck T.H."/>
            <person name="Nilsen H.K."/>
        </authorList>
    </citation>
    <scope>NUCLEOTIDE SEQUENCE</scope>
    <source>
        <strain evidence="3">98B1</strain>
    </source>
</reference>
<reference evidence="5" key="1">
    <citation type="submission" date="2016-10" db="EMBL/GenBank/DDBJ databases">
        <authorList>
            <person name="Varghese N."/>
            <person name="Submissions S."/>
        </authorList>
    </citation>
    <scope>NUCLEOTIDE SEQUENCE [LARGE SCALE GENOMIC DNA]</scope>
    <source>
        <strain evidence="5">DSM 24204</strain>
    </source>
</reference>
<dbReference type="EMBL" id="JASAYT010000005">
    <property type="protein sequence ID" value="MDP8174277.1"/>
    <property type="molecule type" value="Genomic_DNA"/>
</dbReference>
<accession>A0A1H7W9P3</accession>
<dbReference type="InterPro" id="IPR052942">
    <property type="entry name" value="LPS_cholinephosphotransferase"/>
</dbReference>
<organism evidence="4 5">
    <name type="scientific">Phocoenobacter skyensis</name>
    <dbReference type="NCBI Taxonomy" id="97481"/>
    <lineage>
        <taxon>Bacteria</taxon>
        <taxon>Pseudomonadati</taxon>
        <taxon>Pseudomonadota</taxon>
        <taxon>Gammaproteobacteria</taxon>
        <taxon>Pasteurellales</taxon>
        <taxon>Pasteurellaceae</taxon>
        <taxon>Phocoenobacter</taxon>
    </lineage>
</organism>
<dbReference type="AlphaFoldDB" id="A0A1H7W9P3"/>
<evidence type="ECO:0000313" key="5">
    <source>
        <dbReference type="Proteomes" id="UP000198883"/>
    </source>
</evidence>
<gene>
    <name evidence="2" type="ORF">QJT92_04095</name>
    <name evidence="3" type="ORF">QJU97_02240</name>
    <name evidence="4" type="ORF">SAMN05444853_10760</name>
</gene>
<dbReference type="EMBL" id="FOBN01000007">
    <property type="protein sequence ID" value="SEM17795.1"/>
    <property type="molecule type" value="Genomic_DNA"/>
</dbReference>
<evidence type="ECO:0000313" key="3">
    <source>
        <dbReference type="EMBL" id="MDP8174277.1"/>
    </source>
</evidence>
<keyword evidence="4" id="KW-0808">Transferase</keyword>
<dbReference type="Proteomes" id="UP001231736">
    <property type="component" value="Unassembled WGS sequence"/>
</dbReference>
<dbReference type="Pfam" id="PF04991">
    <property type="entry name" value="LicD"/>
    <property type="match status" value="1"/>
</dbReference>
<dbReference type="RefSeq" id="WP_090921253.1">
    <property type="nucleotide sequence ID" value="NZ_CP016180.1"/>
</dbReference>
<sequence length="267" mass="31585">MKKINLREHQLIALDILKYFDMICRENNIVYSLGGGTLIGAIRHSGFIPWDDDIDVYMCRDEYQKFVNIWQSQNDHKQYSISLAEDIEGQFCGEMTKIFDENTLLVDPKGRKSGIFIDIFIYDAVPNNPDILYKMMKKHRRLKLRFSSCKKRWKRAKEGSISGKIFSTLSHYLFNKMTENLTLFQKNYPIEKADHIGLVLSDYGGWKKSYMPKNYFDDVVYVDFEGEKYPVMKGYHEHLTMYYGDYMTLPPEEEQKPHHTTEVYILE</sequence>
<dbReference type="STRING" id="97481.SAMN05444853_10760"/>
<evidence type="ECO:0000313" key="4">
    <source>
        <dbReference type="EMBL" id="SEM17795.1"/>
    </source>
</evidence>
<dbReference type="InterPro" id="IPR007074">
    <property type="entry name" value="LicD/FKTN/FKRP_NTP_transf"/>
</dbReference>
<dbReference type="Proteomes" id="UP001224812">
    <property type="component" value="Unassembled WGS sequence"/>
</dbReference>
<dbReference type="PANTHER" id="PTHR43404:SF2">
    <property type="entry name" value="LIPOPOLYSACCHARIDE CHOLINEPHOSPHOTRANSFERASE LICD"/>
    <property type="match status" value="1"/>
</dbReference>
<dbReference type="GO" id="GO:0016740">
    <property type="term" value="F:transferase activity"/>
    <property type="evidence" value="ECO:0007669"/>
    <property type="project" value="UniProtKB-KW"/>
</dbReference>